<dbReference type="InterPro" id="IPR011990">
    <property type="entry name" value="TPR-like_helical_dom_sf"/>
</dbReference>
<gene>
    <name evidence="2" type="ORF">BCR36DRAFT_281775</name>
</gene>
<dbReference type="SUPFAM" id="SSF48452">
    <property type="entry name" value="TPR-like"/>
    <property type="match status" value="1"/>
</dbReference>
<dbReference type="Gene3D" id="1.25.40.10">
    <property type="entry name" value="Tetratricopeptide repeat domain"/>
    <property type="match status" value="1"/>
</dbReference>
<dbReference type="STRING" id="1754191.A0A1Y1VGG2"/>
<comment type="caution">
    <text evidence="2">The sequence shown here is derived from an EMBL/GenBank/DDBJ whole genome shotgun (WGS) entry which is preliminary data.</text>
</comment>
<organism evidence="2 3">
    <name type="scientific">Piromyces finnis</name>
    <dbReference type="NCBI Taxonomy" id="1754191"/>
    <lineage>
        <taxon>Eukaryota</taxon>
        <taxon>Fungi</taxon>
        <taxon>Fungi incertae sedis</taxon>
        <taxon>Chytridiomycota</taxon>
        <taxon>Chytridiomycota incertae sedis</taxon>
        <taxon>Neocallimastigomycetes</taxon>
        <taxon>Neocallimastigales</taxon>
        <taxon>Neocallimastigaceae</taxon>
        <taxon>Piromyces</taxon>
    </lineage>
</organism>
<name>A0A1Y1VGG2_9FUNG</name>
<keyword evidence="3" id="KW-1185">Reference proteome</keyword>
<dbReference type="InterPro" id="IPR039278">
    <property type="entry name" value="Red1"/>
</dbReference>
<feature type="domain" description="Putative zinc-finger" evidence="1">
    <location>
        <begin position="1"/>
        <end position="20"/>
    </location>
</feature>
<evidence type="ECO:0000313" key="3">
    <source>
        <dbReference type="Proteomes" id="UP000193719"/>
    </source>
</evidence>
<evidence type="ECO:0000259" key="1">
    <source>
        <dbReference type="Pfam" id="PF10650"/>
    </source>
</evidence>
<dbReference type="EMBL" id="MCFH01000009">
    <property type="protein sequence ID" value="ORX55516.1"/>
    <property type="molecule type" value="Genomic_DNA"/>
</dbReference>
<proteinExistence type="predicted"/>
<dbReference type="AlphaFoldDB" id="A0A1Y1VGG2"/>
<accession>A0A1Y1VGG2</accession>
<dbReference type="Pfam" id="PF10650">
    <property type="entry name" value="zf-C3H1"/>
    <property type="match status" value="1"/>
</dbReference>
<sequence length="571" mass="68123">MYETLGGQCKDSSCQSQHLRDIELSDDEYLCKLLKIYIINNNNINDLKESLQKMRKNNESISTLTSFLISKINKKDNLSFDINDISNENSINTLNDEVNKNVDVEEKYDDKLKINNSINLGFYSLLEKEKIQRDRYFNKEISSNEYEKLLNKNSKDVELWIKYAVSLLPPEINKENIGKLNTKFDKALNILSRALDQNNDSSAIWNLYMDLYVHREDAESIREIFEQLIFIIPREPWCGWSFLSWEKIYQNKIIILKKMLNNFIKINEDQKKHSHLILEILIHIIKTIDNKKGNKEARKFFMKVLSSHNNETLINCFEENKHSSDNEQTETETEITKTYLFKILKSKDFLLLYLMFIHFYEYNSFPEEIFFAGSRTYLIHDELFTIKWGDSKPKEFDRYINIFENLLNKWPVNEKIENNEVYLAIWINFMNLGKFFNFDKLNSKVLKLLENKNETIKEIVFSLQKEHKFKQDMNEYQNTFESNNESELKLSLNLYKKLLGLPLPYDIILPSLKDEFTKIIRYLQNDINIIFNYLIFISYNRDIEENPLQQTINDLTYNLLLNNSKFSIFIK</sequence>
<dbReference type="InterPro" id="IPR019607">
    <property type="entry name" value="Putative_zinc-finger_domain"/>
</dbReference>
<reference evidence="2 3" key="1">
    <citation type="submission" date="2016-08" db="EMBL/GenBank/DDBJ databases">
        <title>Genomes of anaerobic fungi encode conserved fungal cellulosomes for biomass hydrolysis.</title>
        <authorList>
            <consortium name="DOE Joint Genome Institute"/>
            <person name="Haitjema C.H."/>
            <person name="Gilmore S.P."/>
            <person name="Henske J.K."/>
            <person name="Solomon K.V."/>
            <person name="De Groot R."/>
            <person name="Kuo A."/>
            <person name="Mondo S.J."/>
            <person name="Salamov A.A."/>
            <person name="Labutti K."/>
            <person name="Zhao Z."/>
            <person name="Chiniquy J."/>
            <person name="Barry K."/>
            <person name="Brewer H.M."/>
            <person name="Purvine S.O."/>
            <person name="Wright A.T."/>
            <person name="Boxma B."/>
            <person name="Van Alen T."/>
            <person name="Hackstein J.H."/>
            <person name="Baker S.E."/>
            <person name="Grigoriev I.V."/>
            <person name="O'Malley M.A."/>
        </authorList>
    </citation>
    <scope>NUCLEOTIDE SEQUENCE [LARGE SCALE GENOMIC DNA]</scope>
    <source>
        <strain evidence="3">finn</strain>
    </source>
</reference>
<dbReference type="GO" id="GO:0005634">
    <property type="term" value="C:nucleus"/>
    <property type="evidence" value="ECO:0007669"/>
    <property type="project" value="TreeGrafter"/>
</dbReference>
<dbReference type="OrthoDB" id="1922977at2759"/>
<evidence type="ECO:0000313" key="2">
    <source>
        <dbReference type="EMBL" id="ORX55516.1"/>
    </source>
</evidence>
<protein>
    <recommendedName>
        <fullName evidence="1">Putative zinc-finger domain-containing protein</fullName>
    </recommendedName>
</protein>
<dbReference type="GO" id="GO:0000178">
    <property type="term" value="C:exosome (RNase complex)"/>
    <property type="evidence" value="ECO:0007669"/>
    <property type="project" value="TreeGrafter"/>
</dbReference>
<dbReference type="PANTHER" id="PTHR21563:SF3">
    <property type="entry name" value="ZINC FINGER C3H1 DOMAIN-CONTAINING PROTEIN"/>
    <property type="match status" value="1"/>
</dbReference>
<reference evidence="2 3" key="2">
    <citation type="submission" date="2016-08" db="EMBL/GenBank/DDBJ databases">
        <title>Pervasive Adenine N6-methylation of Active Genes in Fungi.</title>
        <authorList>
            <consortium name="DOE Joint Genome Institute"/>
            <person name="Mondo S.J."/>
            <person name="Dannebaum R.O."/>
            <person name="Kuo R.C."/>
            <person name="Labutti K."/>
            <person name="Haridas S."/>
            <person name="Kuo A."/>
            <person name="Salamov A."/>
            <person name="Ahrendt S.R."/>
            <person name="Lipzen A."/>
            <person name="Sullivan W."/>
            <person name="Andreopoulos W.B."/>
            <person name="Clum A."/>
            <person name="Lindquist E."/>
            <person name="Daum C."/>
            <person name="Ramamoorthy G.K."/>
            <person name="Gryganskyi A."/>
            <person name="Culley D."/>
            <person name="Magnuson J.K."/>
            <person name="James T.Y."/>
            <person name="O'Malley M.A."/>
            <person name="Stajich J.E."/>
            <person name="Spatafora J.W."/>
            <person name="Visel A."/>
            <person name="Grigoriev I.V."/>
        </authorList>
    </citation>
    <scope>NUCLEOTIDE SEQUENCE [LARGE SCALE GENOMIC DNA]</scope>
    <source>
        <strain evidence="3">finn</strain>
    </source>
</reference>
<dbReference type="PANTHER" id="PTHR21563">
    <property type="entry name" value="ZINC FINGER C3H1 DOMAIN-CONTAINING PROTEIN"/>
    <property type="match status" value="1"/>
</dbReference>
<dbReference type="Proteomes" id="UP000193719">
    <property type="component" value="Unassembled WGS sequence"/>
</dbReference>